<proteinExistence type="predicted"/>
<dbReference type="AlphaFoldDB" id="A0AAJ1WKQ8"/>
<dbReference type="Proteomes" id="UP001237207">
    <property type="component" value="Unassembled WGS sequence"/>
</dbReference>
<keyword evidence="1" id="KW-0812">Transmembrane</keyword>
<organism evidence="2 3">
    <name type="scientific">Oikeobacillus pervagus</name>
    <dbReference type="NCBI Taxonomy" id="1325931"/>
    <lineage>
        <taxon>Bacteria</taxon>
        <taxon>Bacillati</taxon>
        <taxon>Bacillota</taxon>
        <taxon>Bacilli</taxon>
        <taxon>Bacillales</taxon>
        <taxon>Bacillaceae</taxon>
        <taxon>Oikeobacillus</taxon>
    </lineage>
</organism>
<sequence length="185" mass="21889">MKKFIKISLIVLGIIVIGLVLLIFSFIQGMKPDKKKEEKVRVQAEQYLKDNFDNNFEIFDTLYDNMGNFEFEYAAKVMDNKTKTQFLVYYDSETNQMMDTYIAKRWAKDLENEIRPFIRENLGKKSELYVFFDDKVGKELGIDPVNPKSYKEFHVSPTIRITVPRKRSEGDEIVLNEFIKFILVR</sequence>
<gene>
    <name evidence="2" type="ORF">J2S13_003269</name>
</gene>
<evidence type="ECO:0000313" key="3">
    <source>
        <dbReference type="Proteomes" id="UP001237207"/>
    </source>
</evidence>
<accession>A0AAJ1WKQ8</accession>
<reference evidence="2" key="1">
    <citation type="submission" date="2023-07" db="EMBL/GenBank/DDBJ databases">
        <title>Genomic Encyclopedia of Type Strains, Phase IV (KMG-IV): sequencing the most valuable type-strain genomes for metagenomic binning, comparative biology and taxonomic classification.</title>
        <authorList>
            <person name="Goeker M."/>
        </authorList>
    </citation>
    <scope>NUCLEOTIDE SEQUENCE</scope>
    <source>
        <strain evidence="2">DSM 23947</strain>
    </source>
</reference>
<keyword evidence="1" id="KW-0472">Membrane</keyword>
<name>A0AAJ1WKQ8_9BACI</name>
<dbReference type="EMBL" id="JAUSUC010000077">
    <property type="protein sequence ID" value="MDQ0216783.1"/>
    <property type="molecule type" value="Genomic_DNA"/>
</dbReference>
<protein>
    <submittedName>
        <fullName evidence="2">Uncharacterized protein</fullName>
    </submittedName>
</protein>
<comment type="caution">
    <text evidence="2">The sequence shown here is derived from an EMBL/GenBank/DDBJ whole genome shotgun (WGS) entry which is preliminary data.</text>
</comment>
<evidence type="ECO:0000313" key="2">
    <source>
        <dbReference type="EMBL" id="MDQ0216783.1"/>
    </source>
</evidence>
<evidence type="ECO:0000256" key="1">
    <source>
        <dbReference type="SAM" id="Phobius"/>
    </source>
</evidence>
<dbReference type="RefSeq" id="WP_307258866.1">
    <property type="nucleotide sequence ID" value="NZ_JAUSUC010000077.1"/>
</dbReference>
<keyword evidence="1" id="KW-1133">Transmembrane helix</keyword>
<keyword evidence="3" id="KW-1185">Reference proteome</keyword>
<feature type="transmembrane region" description="Helical" evidence="1">
    <location>
        <begin position="7"/>
        <end position="27"/>
    </location>
</feature>